<dbReference type="EMBL" id="SEYY01020484">
    <property type="protein sequence ID" value="KAB7497267.1"/>
    <property type="molecule type" value="Genomic_DNA"/>
</dbReference>
<evidence type="ECO:0000256" key="2">
    <source>
        <dbReference type="SAM" id="Phobius"/>
    </source>
</evidence>
<feature type="region of interest" description="Disordered" evidence="1">
    <location>
        <begin position="70"/>
        <end position="127"/>
    </location>
</feature>
<name>A0A5N5STE2_9CRUS</name>
<dbReference type="AlphaFoldDB" id="A0A5N5STE2"/>
<keyword evidence="2" id="KW-0812">Transmembrane</keyword>
<comment type="caution">
    <text evidence="3">The sequence shown here is derived from an EMBL/GenBank/DDBJ whole genome shotgun (WGS) entry which is preliminary data.</text>
</comment>
<protein>
    <recommendedName>
        <fullName evidence="5">DUF4371 domain-containing protein</fullName>
    </recommendedName>
</protein>
<gene>
    <name evidence="3" type="ORF">Anas_09515</name>
</gene>
<keyword evidence="4" id="KW-1185">Reference proteome</keyword>
<dbReference type="Proteomes" id="UP000326759">
    <property type="component" value="Unassembled WGS sequence"/>
</dbReference>
<feature type="compositionally biased region" description="Basic and acidic residues" evidence="1">
    <location>
        <begin position="100"/>
        <end position="110"/>
    </location>
</feature>
<organism evidence="3 4">
    <name type="scientific">Armadillidium nasatum</name>
    <dbReference type="NCBI Taxonomy" id="96803"/>
    <lineage>
        <taxon>Eukaryota</taxon>
        <taxon>Metazoa</taxon>
        <taxon>Ecdysozoa</taxon>
        <taxon>Arthropoda</taxon>
        <taxon>Crustacea</taxon>
        <taxon>Multicrustacea</taxon>
        <taxon>Malacostraca</taxon>
        <taxon>Eumalacostraca</taxon>
        <taxon>Peracarida</taxon>
        <taxon>Isopoda</taxon>
        <taxon>Oniscidea</taxon>
        <taxon>Crinocheta</taxon>
        <taxon>Armadillidiidae</taxon>
        <taxon>Armadillidium</taxon>
    </lineage>
</organism>
<proteinExistence type="predicted"/>
<feature type="compositionally biased region" description="Polar residues" evidence="1">
    <location>
        <begin position="111"/>
        <end position="127"/>
    </location>
</feature>
<accession>A0A5N5STE2</accession>
<evidence type="ECO:0008006" key="5">
    <source>
        <dbReference type="Google" id="ProtNLM"/>
    </source>
</evidence>
<reference evidence="3 4" key="1">
    <citation type="journal article" date="2019" name="PLoS Biol.">
        <title>Sex chromosomes control vertical transmission of feminizing Wolbachia symbionts in an isopod.</title>
        <authorList>
            <person name="Becking T."/>
            <person name="Chebbi M.A."/>
            <person name="Giraud I."/>
            <person name="Moumen B."/>
            <person name="Laverre T."/>
            <person name="Caubet Y."/>
            <person name="Peccoud J."/>
            <person name="Gilbert C."/>
            <person name="Cordaux R."/>
        </authorList>
    </citation>
    <scope>NUCLEOTIDE SEQUENCE [LARGE SCALE GENOMIC DNA]</scope>
    <source>
        <strain evidence="3">ANa2</strain>
        <tissue evidence="3">Whole body excluding digestive tract and cuticle</tissue>
    </source>
</reference>
<feature type="non-terminal residue" evidence="3">
    <location>
        <position position="322"/>
    </location>
</feature>
<feature type="compositionally biased region" description="Polar residues" evidence="1">
    <location>
        <begin position="72"/>
        <end position="82"/>
    </location>
</feature>
<evidence type="ECO:0000313" key="4">
    <source>
        <dbReference type="Proteomes" id="UP000326759"/>
    </source>
</evidence>
<feature type="transmembrane region" description="Helical" evidence="2">
    <location>
        <begin position="6"/>
        <end position="29"/>
    </location>
</feature>
<keyword evidence="2" id="KW-0472">Membrane</keyword>
<evidence type="ECO:0000256" key="1">
    <source>
        <dbReference type="SAM" id="MobiDB-lite"/>
    </source>
</evidence>
<sequence>MFLRDNIVGTVIIISMLIWVPASCVFSYVDRRREAEYRKYLKWHYSSELVHPSDNVRVIVSKRTRVREPCRNQETSTANNSIGVGAVGGCPSHDGGPRSLDVRERPDGAESRQSLESSQCQPGSQQHYSSPLNFTIIQNNVMREKVRVDRVIEEINEALFISILVDETMDISVTEHLSVIPSLPNGITATYQNQKEKNFKKPIAPSDILWNFNERAVSVIKESYEMLIEVFDTILEEWNNDYDAILEKFSDVSKLIFFALIDKEKFANYWSQFPTDLFNTLLQSYPIFEREKLSNELKVLWNSDELKINENIILKKIKKLNL</sequence>
<keyword evidence="2" id="KW-1133">Transmembrane helix</keyword>
<dbReference type="OrthoDB" id="2131567at2759"/>
<evidence type="ECO:0000313" key="3">
    <source>
        <dbReference type="EMBL" id="KAB7497267.1"/>
    </source>
</evidence>